<organism evidence="1 2">
    <name type="scientific">Tanacetum coccineum</name>
    <dbReference type="NCBI Taxonomy" id="301880"/>
    <lineage>
        <taxon>Eukaryota</taxon>
        <taxon>Viridiplantae</taxon>
        <taxon>Streptophyta</taxon>
        <taxon>Embryophyta</taxon>
        <taxon>Tracheophyta</taxon>
        <taxon>Spermatophyta</taxon>
        <taxon>Magnoliopsida</taxon>
        <taxon>eudicotyledons</taxon>
        <taxon>Gunneridae</taxon>
        <taxon>Pentapetalae</taxon>
        <taxon>asterids</taxon>
        <taxon>campanulids</taxon>
        <taxon>Asterales</taxon>
        <taxon>Asteraceae</taxon>
        <taxon>Asteroideae</taxon>
        <taxon>Anthemideae</taxon>
        <taxon>Anthemidinae</taxon>
        <taxon>Tanacetum</taxon>
    </lineage>
</organism>
<evidence type="ECO:0008006" key="3">
    <source>
        <dbReference type="Google" id="ProtNLM"/>
    </source>
</evidence>
<reference evidence="1" key="1">
    <citation type="journal article" date="2022" name="Int. J. Mol. Sci.">
        <title>Draft Genome of Tanacetum Coccineum: Genomic Comparison of Closely Related Tanacetum-Family Plants.</title>
        <authorList>
            <person name="Yamashiro T."/>
            <person name="Shiraishi A."/>
            <person name="Nakayama K."/>
            <person name="Satake H."/>
        </authorList>
    </citation>
    <scope>NUCLEOTIDE SEQUENCE</scope>
</reference>
<keyword evidence="2" id="KW-1185">Reference proteome</keyword>
<dbReference type="EMBL" id="BQNB010010086">
    <property type="protein sequence ID" value="GJS72543.1"/>
    <property type="molecule type" value="Genomic_DNA"/>
</dbReference>
<proteinExistence type="predicted"/>
<reference evidence="1" key="2">
    <citation type="submission" date="2022-01" db="EMBL/GenBank/DDBJ databases">
        <authorList>
            <person name="Yamashiro T."/>
            <person name="Shiraishi A."/>
            <person name="Satake H."/>
            <person name="Nakayama K."/>
        </authorList>
    </citation>
    <scope>NUCLEOTIDE SEQUENCE</scope>
</reference>
<protein>
    <recommendedName>
        <fullName evidence="3">RNA-directed DNA polymerase, eukaryota</fullName>
    </recommendedName>
</protein>
<accession>A0ABQ4Y6F8</accession>
<evidence type="ECO:0000313" key="2">
    <source>
        <dbReference type="Proteomes" id="UP001151760"/>
    </source>
</evidence>
<gene>
    <name evidence="1" type="ORF">Tco_0705384</name>
</gene>
<evidence type="ECO:0000313" key="1">
    <source>
        <dbReference type="EMBL" id="GJS72543.1"/>
    </source>
</evidence>
<comment type="caution">
    <text evidence="1">The sequence shown here is derived from an EMBL/GenBank/DDBJ whole genome shotgun (WGS) entry which is preliminary data.</text>
</comment>
<sequence>MISELGVIDKDMDRGVFDDDTVFRRFELKHKLLNVSEMESKDNFQKSKVKWAVEGDENSKFFHGIINKRRAQLAIRGIFVDGFGEKQNQASILINGSLLKSFLPSWSQTRRSFLLPYLLIFNHGISSFTFNRAVGRRGLVQSIHYRRYGGENLVSRIKAWDDVLFLSLDLALSKWKGITFR</sequence>
<dbReference type="Proteomes" id="UP001151760">
    <property type="component" value="Unassembled WGS sequence"/>
</dbReference>
<name>A0ABQ4Y6F8_9ASTR</name>